<reference evidence="5" key="1">
    <citation type="submission" date="2021-01" db="EMBL/GenBank/DDBJ databases">
        <title>Fulvivirga kasyanovii gen. nov., sp nov., a novel member of the phylum Bacteroidetes isolated from seawater in a mussel farm.</title>
        <authorList>
            <person name="Zhao L.-H."/>
            <person name="Wang Z.-J."/>
        </authorList>
    </citation>
    <scope>NUCLEOTIDE SEQUENCE</scope>
    <source>
        <strain evidence="5">29W222</strain>
    </source>
</reference>
<evidence type="ECO:0000313" key="5">
    <source>
        <dbReference type="EMBL" id="MBL6449048.1"/>
    </source>
</evidence>
<dbReference type="CDD" id="cd07938">
    <property type="entry name" value="DRE_TIM_HMGL"/>
    <property type="match status" value="1"/>
</dbReference>
<dbReference type="GO" id="GO:0006552">
    <property type="term" value="P:L-leucine catabolic process"/>
    <property type="evidence" value="ECO:0007669"/>
    <property type="project" value="TreeGrafter"/>
</dbReference>
<evidence type="ECO:0000256" key="1">
    <source>
        <dbReference type="ARBA" id="ARBA00009405"/>
    </source>
</evidence>
<dbReference type="InterPro" id="IPR013785">
    <property type="entry name" value="Aldolase_TIM"/>
</dbReference>
<dbReference type="Gene3D" id="3.20.20.70">
    <property type="entry name" value="Aldolase class I"/>
    <property type="match status" value="1"/>
</dbReference>
<dbReference type="EMBL" id="JAEUGD010000066">
    <property type="protein sequence ID" value="MBL6449048.1"/>
    <property type="molecule type" value="Genomic_DNA"/>
</dbReference>
<dbReference type="AlphaFoldDB" id="A0A937G2X0"/>
<dbReference type="Proteomes" id="UP000614216">
    <property type="component" value="Unassembled WGS sequence"/>
</dbReference>
<accession>A0A937G2X0</accession>
<evidence type="ECO:0000313" key="6">
    <source>
        <dbReference type="Proteomes" id="UP000614216"/>
    </source>
</evidence>
<evidence type="ECO:0000256" key="3">
    <source>
        <dbReference type="ARBA" id="ARBA00023239"/>
    </source>
</evidence>
<organism evidence="5 6">
    <name type="scientific">Fulvivirga marina</name>
    <dbReference type="NCBI Taxonomy" id="2494733"/>
    <lineage>
        <taxon>Bacteria</taxon>
        <taxon>Pseudomonadati</taxon>
        <taxon>Bacteroidota</taxon>
        <taxon>Cytophagia</taxon>
        <taxon>Cytophagales</taxon>
        <taxon>Fulvivirgaceae</taxon>
        <taxon>Fulvivirga</taxon>
    </lineage>
</organism>
<evidence type="ECO:0000256" key="2">
    <source>
        <dbReference type="ARBA" id="ARBA00022723"/>
    </source>
</evidence>
<comment type="similarity">
    <text evidence="1">Belongs to the HMG-CoA lyase family.</text>
</comment>
<keyword evidence="2" id="KW-0479">Metal-binding</keyword>
<dbReference type="PANTHER" id="PTHR42738">
    <property type="entry name" value="HYDROXYMETHYLGLUTARYL-COA LYASE"/>
    <property type="match status" value="1"/>
</dbReference>
<dbReference type="Pfam" id="PF00682">
    <property type="entry name" value="HMGL-like"/>
    <property type="match status" value="1"/>
</dbReference>
<dbReference type="InterPro" id="IPR000891">
    <property type="entry name" value="PYR_CT"/>
</dbReference>
<keyword evidence="6" id="KW-1185">Reference proteome</keyword>
<feature type="domain" description="Pyruvate carboxyltransferase" evidence="4">
    <location>
        <begin position="1"/>
        <end position="270"/>
    </location>
</feature>
<sequence length="284" mass="31233">MKIIECPRDAMQGIKEFIPTELKVEYINKLLKVGFDTIDFGSFVSPKAIPQMKDTAEVLAGLDLRDSKSKLLAIVANTRGAHDAAQYDAITYLGFPFSISETFQKRNTNKSIAEALNTLNEIQEICIKHNKRLVSYISMGFGNPYGDPYDVEIVGKFTDILSSMGIGIVSLADTIGVSNRENITYLYKNLIKGYPNIEFGAHLHSNPNTAQEKIDAAYMAGCRRFDGAINGYGGCPMAKDDLVGNIATEKIVSYLETKNPDLGLNQKLFLEAVGAAPAIFTQFH</sequence>
<dbReference type="PROSITE" id="PS50991">
    <property type="entry name" value="PYR_CT"/>
    <property type="match status" value="1"/>
</dbReference>
<evidence type="ECO:0000259" key="4">
    <source>
        <dbReference type="PROSITE" id="PS50991"/>
    </source>
</evidence>
<proteinExistence type="inferred from homology"/>
<dbReference type="SUPFAM" id="SSF51569">
    <property type="entry name" value="Aldolase"/>
    <property type="match status" value="1"/>
</dbReference>
<keyword evidence="3 5" id="KW-0456">Lyase</keyword>
<dbReference type="GO" id="GO:0046872">
    <property type="term" value="F:metal ion binding"/>
    <property type="evidence" value="ECO:0007669"/>
    <property type="project" value="UniProtKB-KW"/>
</dbReference>
<dbReference type="RefSeq" id="WP_202858581.1">
    <property type="nucleotide sequence ID" value="NZ_JAEUGD010000066.1"/>
</dbReference>
<dbReference type="PANTHER" id="PTHR42738:SF7">
    <property type="entry name" value="HYDROXYMETHYLGLUTARYL-COA LYASE"/>
    <property type="match status" value="1"/>
</dbReference>
<protein>
    <submittedName>
        <fullName evidence="5">Hydroxymethylglutaryl-CoA lyase</fullName>
    </submittedName>
</protein>
<gene>
    <name evidence="5" type="ORF">JMN32_22240</name>
</gene>
<name>A0A937G2X0_9BACT</name>
<dbReference type="GO" id="GO:0004419">
    <property type="term" value="F:hydroxymethylglutaryl-CoA lyase activity"/>
    <property type="evidence" value="ECO:0007669"/>
    <property type="project" value="TreeGrafter"/>
</dbReference>
<comment type="caution">
    <text evidence="5">The sequence shown here is derived from an EMBL/GenBank/DDBJ whole genome shotgun (WGS) entry which is preliminary data.</text>
</comment>
<dbReference type="InterPro" id="IPR043594">
    <property type="entry name" value="HMGL"/>
</dbReference>
<dbReference type="GO" id="GO:0046951">
    <property type="term" value="P:ketone body biosynthetic process"/>
    <property type="evidence" value="ECO:0007669"/>
    <property type="project" value="TreeGrafter"/>
</dbReference>